<dbReference type="OrthoDB" id="2580323at2759"/>
<name>A0A9Q8L5H2_PASFU</name>
<accession>A0A9Q8L5H2</accession>
<keyword evidence="2" id="KW-1185">Reference proteome</keyword>
<sequence length="510" mass="56853">MDFMDRNYDQEAGYQFNLGTALLHETRSSSWYAAGLLARNEGNDVQEAVPIINNIISGQFQNAEQWYGDYQTYPEQPYPGTEAYPAKIYHTWDPNWRGFIGTAFIVILEEFEHLLPAQIEEQMVESLHLNAIGDTYRVGGIDDDNLYPAYSNAAIMHAVVSSWVGRRTGDANLTAEGETWGRDIVELFDRNGTLSEFNGPTYAGVSLFALTLCAKYLPDEGAVLGANGGRMIRQIWDLTGELYNANLKNIAPPWDRSYGYDMNRYLSITALWIWSLVGLDQAPLYNKPWAVAHVDDVQIGPLIAILADYHKQFVDAKVMRSLTEFAEERFVHTAAFSPPYDISPRNITTWLSANLTIGAESFDEDVVGGPSINPQQFCPAVAQWLRKDGTVGFLSLWPETQALQVEVSERRLTLSYPDGNSTSTFVLHVSPNGLVGPKNVQSWSDIAGVRVRASGTINTTPSVSFCGINGGDCDPVNDFDLWNFTYSMPPGSIRTPYLVLDIELVQHRQS</sequence>
<dbReference type="EMBL" id="CP090163">
    <property type="protein sequence ID" value="UJO11245.1"/>
    <property type="molecule type" value="Genomic_DNA"/>
</dbReference>
<dbReference type="Proteomes" id="UP000756132">
    <property type="component" value="Chromosome 1"/>
</dbReference>
<dbReference type="RefSeq" id="XP_047755611.1">
    <property type="nucleotide sequence ID" value="XM_047900930.1"/>
</dbReference>
<reference evidence="1" key="2">
    <citation type="journal article" date="2022" name="Microb. Genom.">
        <title>A chromosome-scale genome assembly of the tomato pathogen Cladosporium fulvum reveals a compartmentalized genome architecture and the presence of a dispensable chromosome.</title>
        <authorList>
            <person name="Zaccaron A.Z."/>
            <person name="Chen L.H."/>
            <person name="Samaras A."/>
            <person name="Stergiopoulos I."/>
        </authorList>
    </citation>
    <scope>NUCLEOTIDE SEQUENCE</scope>
    <source>
        <strain evidence="1">Race5_Kim</strain>
    </source>
</reference>
<dbReference type="PANTHER" id="PTHR40616">
    <property type="entry name" value="LINALOOL DEHYDRATASE_ISOMERASE DOMAIN-CONTAINING PROTEIN"/>
    <property type="match status" value="1"/>
</dbReference>
<reference evidence="1" key="1">
    <citation type="submission" date="2021-12" db="EMBL/GenBank/DDBJ databases">
        <authorList>
            <person name="Zaccaron A."/>
            <person name="Stergiopoulos I."/>
        </authorList>
    </citation>
    <scope>NUCLEOTIDE SEQUENCE</scope>
    <source>
        <strain evidence="1">Race5_Kim</strain>
    </source>
</reference>
<dbReference type="GeneID" id="71981660"/>
<dbReference type="PANTHER" id="PTHR40616:SF1">
    <property type="entry name" value="LINALOOL DEHYDRATASE_ISOMERASE DOMAIN-CONTAINING PROTEIN"/>
    <property type="match status" value="1"/>
</dbReference>
<evidence type="ECO:0000313" key="1">
    <source>
        <dbReference type="EMBL" id="UJO11245.1"/>
    </source>
</evidence>
<organism evidence="1 2">
    <name type="scientific">Passalora fulva</name>
    <name type="common">Tomato leaf mold</name>
    <name type="synonym">Cladosporium fulvum</name>
    <dbReference type="NCBI Taxonomy" id="5499"/>
    <lineage>
        <taxon>Eukaryota</taxon>
        <taxon>Fungi</taxon>
        <taxon>Dikarya</taxon>
        <taxon>Ascomycota</taxon>
        <taxon>Pezizomycotina</taxon>
        <taxon>Dothideomycetes</taxon>
        <taxon>Dothideomycetidae</taxon>
        <taxon>Mycosphaerellales</taxon>
        <taxon>Mycosphaerellaceae</taxon>
        <taxon>Fulvia</taxon>
    </lineage>
</organism>
<evidence type="ECO:0000313" key="2">
    <source>
        <dbReference type="Proteomes" id="UP000756132"/>
    </source>
</evidence>
<gene>
    <name evidence="1" type="ORF">CLAFUR5_01782</name>
</gene>
<protein>
    <submittedName>
        <fullName evidence="1">Uncharacterized protein</fullName>
    </submittedName>
</protein>
<dbReference type="AlphaFoldDB" id="A0A9Q8L5H2"/>
<dbReference type="KEGG" id="ffu:CLAFUR5_01782"/>
<proteinExistence type="predicted"/>